<dbReference type="Proteomes" id="UP000007730">
    <property type="component" value="Chromosome"/>
</dbReference>
<reference evidence="1 2" key="1">
    <citation type="journal article" date="2011" name="J. Bacteriol.">
        <title>Complete genome sequences of the chemolithoautotrophic Oligotropha carboxidovorans strains OM4 and OM5.</title>
        <authorList>
            <person name="Volland S."/>
            <person name="Rachinger M."/>
            <person name="Strittmatter A."/>
            <person name="Daniel R."/>
            <person name="Gottschalk G."/>
            <person name="Meyer O."/>
        </authorList>
    </citation>
    <scope>NUCLEOTIDE SEQUENCE [LARGE SCALE GENOMIC DNA]</scope>
    <source>
        <strain evidence="2">ATCC 49405 / DSM 1227 / KCTC 32145 / OM5</strain>
    </source>
</reference>
<keyword evidence="2" id="KW-1185">Reference proteome</keyword>
<accession>F8BZY7</accession>
<dbReference type="AlphaFoldDB" id="F8BZY7"/>
<protein>
    <submittedName>
        <fullName evidence="1">Uncharacterized protein</fullName>
    </submittedName>
</protein>
<sequence>MCMANENNVVTVGLAAERFFRLYHAHCTAPSQDTLFSLLEAGHSLNDRMKRGTNLNFFDFPEFTALKCLRNYFHHQQELRHVVRLIPIANYPIVTDLAVLCLVPAKMVEAAIDETPARHLEAAQKAARKVFHWYGSVVNINPSLFNFVVLAYEHLRSAEVTLSGSAFEEFEVSYRYEVENGFSHFVDGTLSTLAGSVSQLLDDIMSTKFSR</sequence>
<proteinExistence type="predicted"/>
<organism evidence="1 2">
    <name type="scientific">Afipia carboxidovorans (strain ATCC 49405 / DSM 1227 / KCTC 32145 / OM5)</name>
    <name type="common">Oligotropha carboxidovorans</name>
    <dbReference type="NCBI Taxonomy" id="504832"/>
    <lineage>
        <taxon>Bacteria</taxon>
        <taxon>Pseudomonadati</taxon>
        <taxon>Pseudomonadota</taxon>
        <taxon>Alphaproteobacteria</taxon>
        <taxon>Hyphomicrobiales</taxon>
        <taxon>Nitrobacteraceae</taxon>
        <taxon>Afipia</taxon>
    </lineage>
</organism>
<evidence type="ECO:0000313" key="1">
    <source>
        <dbReference type="EMBL" id="AEI06346.1"/>
    </source>
</evidence>
<name>F8BZY7_AFIC5</name>
<dbReference type="EMBL" id="CP002826">
    <property type="protein sequence ID" value="AEI06346.1"/>
    <property type="molecule type" value="Genomic_DNA"/>
</dbReference>
<evidence type="ECO:0000313" key="2">
    <source>
        <dbReference type="Proteomes" id="UP000007730"/>
    </source>
</evidence>
<gene>
    <name evidence="1" type="ordered locus">OCA5_c16320</name>
</gene>
<dbReference type="eggNOG" id="ENOG5032WY8">
    <property type="taxonomic scope" value="Bacteria"/>
</dbReference>
<dbReference type="HOGENOM" id="CLU_1303870_0_0_5"/>
<dbReference type="OrthoDB" id="8266142at2"/>
<dbReference type="KEGG" id="ocg:OCA5_c16320"/>